<dbReference type="Proteomes" id="UP001145481">
    <property type="component" value="Unassembled WGS sequence"/>
</dbReference>
<reference evidence="2" key="1">
    <citation type="submission" date="2022-07" db="EMBL/GenBank/DDBJ databases">
        <title>Genome-based characterization of novel serogroup A variants of Pasteurella multocida.</title>
        <authorList>
            <person name="Prajapati A."/>
            <person name="Yogisharadhya R."/>
            <person name="Mohanty N."/>
            <person name="Chanda M."/>
            <person name="Mendem S.K."/>
            <person name="Siddaramappa S."/>
            <person name="Shivachandra S.B."/>
        </authorList>
    </citation>
    <scope>NUCLEOTIDE SEQUENCE</scope>
    <source>
        <strain evidence="2">NIVEDIPm19</strain>
    </source>
</reference>
<dbReference type="RefSeq" id="WP_005725342.1">
    <property type="nucleotide sequence ID" value="NZ_CP048402.1"/>
</dbReference>
<feature type="region of interest" description="Disordered" evidence="1">
    <location>
        <begin position="1"/>
        <end position="27"/>
    </location>
</feature>
<accession>A0A1E3XJW7</accession>
<dbReference type="Proteomes" id="UP001182304">
    <property type="component" value="Unassembled WGS sequence"/>
</dbReference>
<comment type="caution">
    <text evidence="2">The sequence shown here is derived from an EMBL/GenBank/DDBJ whole genome shotgun (WGS) entry which is preliminary data.</text>
</comment>
<protein>
    <submittedName>
        <fullName evidence="2">Uncharacterized protein</fullName>
    </submittedName>
</protein>
<evidence type="ECO:0000313" key="3">
    <source>
        <dbReference type="EMBL" id="MDT3452807.1"/>
    </source>
</evidence>
<reference evidence="3" key="2">
    <citation type="submission" date="2022-07" db="EMBL/GenBank/DDBJ databases">
        <title>Sequence of Pasteurella multocoda 17BRD-035.</title>
        <authorList>
            <person name="Roy Chowdhury P."/>
            <person name="Alhamami T."/>
            <person name="Trott D.J."/>
            <person name="Djordvevic S.P."/>
        </authorList>
    </citation>
    <scope>NUCLEOTIDE SEQUENCE</scope>
    <source>
        <strain evidence="3">17BRD-035</strain>
    </source>
</reference>
<gene>
    <name evidence="2" type="ORF">NM948_09895</name>
    <name evidence="3" type="ORF">NQF69_08490</name>
</gene>
<evidence type="ECO:0000313" key="2">
    <source>
        <dbReference type="EMBL" id="MDA5623849.1"/>
    </source>
</evidence>
<organism evidence="2 4">
    <name type="scientific">Pasteurella multocida</name>
    <dbReference type="NCBI Taxonomy" id="747"/>
    <lineage>
        <taxon>Bacteria</taxon>
        <taxon>Pseudomonadati</taxon>
        <taxon>Pseudomonadota</taxon>
        <taxon>Gammaproteobacteria</taxon>
        <taxon>Pasteurellales</taxon>
        <taxon>Pasteurellaceae</taxon>
        <taxon>Pasteurella</taxon>
    </lineage>
</organism>
<dbReference type="EMBL" id="JANIEN010000009">
    <property type="protein sequence ID" value="MDT3452807.1"/>
    <property type="molecule type" value="Genomic_DNA"/>
</dbReference>
<sequence length="146" mass="16800">MENEELERLQTENERLKQQLKQDEKAKNEEYANELVKKGILMPANKSQAVELLNYACDYDNGDVLNFNEGENLLEKLKAFLNSQPTRIHLNRELSADDGMGLTDIPQYAENTPKDVIALDKRIREYMHANNVDYKTAFNQIHSGGK</sequence>
<dbReference type="AlphaFoldDB" id="A0A1E3XJW7"/>
<evidence type="ECO:0000313" key="4">
    <source>
        <dbReference type="Proteomes" id="UP001145481"/>
    </source>
</evidence>
<name>A0A1E3XJW7_PASMD</name>
<dbReference type="EMBL" id="JANJHC010000025">
    <property type="protein sequence ID" value="MDA5623849.1"/>
    <property type="molecule type" value="Genomic_DNA"/>
</dbReference>
<evidence type="ECO:0000256" key="1">
    <source>
        <dbReference type="SAM" id="MobiDB-lite"/>
    </source>
</evidence>
<proteinExistence type="predicted"/>